<sequence length="278" mass="30251">MTRLPTLFRRRPRPGSRTANEASIRSLCATAYLGDNRALVRVLGRYKMFVDTRDVDIGAHLLLDGFWEMWVTELLPQLIRPGAVCIDVGAHVGYFTLQMAELAGPSGRVHAFEPNSALRRMLDDSVRVNGFAEQVRSHGDPVFDAAGLAAELVGTVTQPSGAHVRILPEGDPAATLRTCRLDGIAGLDRADFVKIDAEASEEAIWRGMRGLLDQGRPMTVLLEFAAIRYADPGGFLGAITGEGFALHRIDPDQGLCRADVAGILRAPPAREQMLALIR</sequence>
<gene>
    <name evidence="2" type="ORF">GGR46_002840</name>
</gene>
<evidence type="ECO:0000259" key="1">
    <source>
        <dbReference type="Pfam" id="PF05050"/>
    </source>
</evidence>
<dbReference type="Pfam" id="PF05050">
    <property type="entry name" value="Methyltransf_21"/>
    <property type="match status" value="1"/>
</dbReference>
<dbReference type="InterPro" id="IPR029063">
    <property type="entry name" value="SAM-dependent_MTases_sf"/>
</dbReference>
<dbReference type="GO" id="GO:0032259">
    <property type="term" value="P:methylation"/>
    <property type="evidence" value="ECO:0007669"/>
    <property type="project" value="UniProtKB-KW"/>
</dbReference>
<organism evidence="2 3">
    <name type="scientific">Sphingomonas kyeonggiensis</name>
    <dbReference type="NCBI Taxonomy" id="1268553"/>
    <lineage>
        <taxon>Bacteria</taxon>
        <taxon>Pseudomonadati</taxon>
        <taxon>Pseudomonadota</taxon>
        <taxon>Alphaproteobacteria</taxon>
        <taxon>Sphingomonadales</taxon>
        <taxon>Sphingomonadaceae</taxon>
        <taxon>Sphingomonas</taxon>
    </lineage>
</organism>
<dbReference type="Proteomes" id="UP000557392">
    <property type="component" value="Unassembled WGS sequence"/>
</dbReference>
<dbReference type="RefSeq" id="WP_183998567.1">
    <property type="nucleotide sequence ID" value="NZ_JACIEH010000002.1"/>
</dbReference>
<accession>A0A7W6NY21</accession>
<keyword evidence="2" id="KW-0489">Methyltransferase</keyword>
<dbReference type="GO" id="GO:0008168">
    <property type="term" value="F:methyltransferase activity"/>
    <property type="evidence" value="ECO:0007669"/>
    <property type="project" value="UniProtKB-KW"/>
</dbReference>
<protein>
    <submittedName>
        <fullName evidence="2">FkbM family methyltransferase</fullName>
    </submittedName>
</protein>
<dbReference type="PANTHER" id="PTHR34203:SF13">
    <property type="entry name" value="EXPRESSED PROTEIN"/>
    <property type="match status" value="1"/>
</dbReference>
<evidence type="ECO:0000313" key="2">
    <source>
        <dbReference type="EMBL" id="MBB4099276.1"/>
    </source>
</evidence>
<dbReference type="InterPro" id="IPR052514">
    <property type="entry name" value="SAM-dependent_MTase"/>
</dbReference>
<keyword evidence="2" id="KW-0808">Transferase</keyword>
<dbReference type="SUPFAM" id="SSF53335">
    <property type="entry name" value="S-adenosyl-L-methionine-dependent methyltransferases"/>
    <property type="match status" value="1"/>
</dbReference>
<dbReference type="InterPro" id="IPR006342">
    <property type="entry name" value="FkbM_mtfrase"/>
</dbReference>
<dbReference type="AlphaFoldDB" id="A0A7W6NY21"/>
<dbReference type="NCBIfam" id="TIGR01444">
    <property type="entry name" value="fkbM_fam"/>
    <property type="match status" value="1"/>
</dbReference>
<dbReference type="EMBL" id="JACIEH010000002">
    <property type="protein sequence ID" value="MBB4099276.1"/>
    <property type="molecule type" value="Genomic_DNA"/>
</dbReference>
<keyword evidence="3" id="KW-1185">Reference proteome</keyword>
<evidence type="ECO:0000313" key="3">
    <source>
        <dbReference type="Proteomes" id="UP000557392"/>
    </source>
</evidence>
<feature type="domain" description="Methyltransferase FkbM" evidence="1">
    <location>
        <begin position="87"/>
        <end position="229"/>
    </location>
</feature>
<dbReference type="PANTHER" id="PTHR34203">
    <property type="entry name" value="METHYLTRANSFERASE, FKBM FAMILY PROTEIN"/>
    <property type="match status" value="1"/>
</dbReference>
<proteinExistence type="predicted"/>
<name>A0A7W6NY21_9SPHN</name>
<comment type="caution">
    <text evidence="2">The sequence shown here is derived from an EMBL/GenBank/DDBJ whole genome shotgun (WGS) entry which is preliminary data.</text>
</comment>
<dbReference type="Gene3D" id="3.40.50.150">
    <property type="entry name" value="Vaccinia Virus protein VP39"/>
    <property type="match status" value="1"/>
</dbReference>
<reference evidence="2 3" key="1">
    <citation type="submission" date="2020-08" db="EMBL/GenBank/DDBJ databases">
        <title>Genomic Encyclopedia of Type Strains, Phase IV (KMG-IV): sequencing the most valuable type-strain genomes for metagenomic binning, comparative biology and taxonomic classification.</title>
        <authorList>
            <person name="Goeker M."/>
        </authorList>
    </citation>
    <scope>NUCLEOTIDE SEQUENCE [LARGE SCALE GENOMIC DNA]</scope>
    <source>
        <strain evidence="2 3">DSM 101806</strain>
    </source>
</reference>